<dbReference type="Proteomes" id="UP000799537">
    <property type="component" value="Unassembled WGS sequence"/>
</dbReference>
<evidence type="ECO:0000313" key="9">
    <source>
        <dbReference type="EMBL" id="KAF2161654.1"/>
    </source>
</evidence>
<comment type="subcellular location">
    <subcellularLocation>
        <location evidence="1">Membrane</location>
        <topology evidence="1">Multi-pass membrane protein</topology>
    </subcellularLocation>
</comment>
<feature type="transmembrane region" description="Helical" evidence="7">
    <location>
        <begin position="144"/>
        <end position="177"/>
    </location>
</feature>
<comment type="similarity">
    <text evidence="5">Belongs to the SAT4 family.</text>
</comment>
<organism evidence="9 10">
    <name type="scientific">Zasmidium cellare ATCC 36951</name>
    <dbReference type="NCBI Taxonomy" id="1080233"/>
    <lineage>
        <taxon>Eukaryota</taxon>
        <taxon>Fungi</taxon>
        <taxon>Dikarya</taxon>
        <taxon>Ascomycota</taxon>
        <taxon>Pezizomycotina</taxon>
        <taxon>Dothideomycetes</taxon>
        <taxon>Dothideomycetidae</taxon>
        <taxon>Mycosphaerellales</taxon>
        <taxon>Mycosphaerellaceae</taxon>
        <taxon>Zasmidium</taxon>
    </lineage>
</organism>
<feature type="transmembrane region" description="Helical" evidence="7">
    <location>
        <begin position="66"/>
        <end position="89"/>
    </location>
</feature>
<dbReference type="GeneID" id="54562126"/>
<keyword evidence="10" id="KW-1185">Reference proteome</keyword>
<dbReference type="Pfam" id="PF20684">
    <property type="entry name" value="Fung_rhodopsin"/>
    <property type="match status" value="1"/>
</dbReference>
<evidence type="ECO:0000256" key="7">
    <source>
        <dbReference type="SAM" id="Phobius"/>
    </source>
</evidence>
<feature type="compositionally biased region" description="Polar residues" evidence="6">
    <location>
        <begin position="374"/>
        <end position="396"/>
    </location>
</feature>
<keyword evidence="3 7" id="KW-1133">Transmembrane helix</keyword>
<dbReference type="InterPro" id="IPR049326">
    <property type="entry name" value="Rhodopsin_dom_fungi"/>
</dbReference>
<feature type="transmembrane region" description="Helical" evidence="7">
    <location>
        <begin position="272"/>
        <end position="292"/>
    </location>
</feature>
<keyword evidence="4 7" id="KW-0472">Membrane</keyword>
<accession>A0A6A6C3H5</accession>
<feature type="transmembrane region" description="Helical" evidence="7">
    <location>
        <begin position="30"/>
        <end position="54"/>
    </location>
</feature>
<feature type="transmembrane region" description="Helical" evidence="7">
    <location>
        <begin position="197"/>
        <end position="221"/>
    </location>
</feature>
<gene>
    <name evidence="9" type="ORF">M409DRAFT_28050</name>
</gene>
<evidence type="ECO:0000256" key="3">
    <source>
        <dbReference type="ARBA" id="ARBA00022989"/>
    </source>
</evidence>
<feature type="transmembrane region" description="Helical" evidence="7">
    <location>
        <begin position="109"/>
        <end position="132"/>
    </location>
</feature>
<evidence type="ECO:0000259" key="8">
    <source>
        <dbReference type="Pfam" id="PF20684"/>
    </source>
</evidence>
<feature type="region of interest" description="Disordered" evidence="6">
    <location>
        <begin position="347"/>
        <end position="422"/>
    </location>
</feature>
<sequence length="443" mass="50342">MPGNFYTPTLEEISHWPRPNYANPPEQRSWLGAFAITWQILSTVPVLGRLYLRVNKRSGPFGLDDAFISVAWIFSVTLTVTACISDWQYKLGRHVWNIEPKYFGPSAKVGWLAQVLFLLTMLFTKCSVLLCYRRMAKVTFSKVWMFLVYVLLFITVGSSIGILFAYCFMCQPLHYYWDFLQMDLHNEAGHCLNGESITIATGVLTIASDLWTAAFPCALFYFHDIGATKGQKIALSCLLCAGFLVTGVGVARTYYLWQIGHHQDLSWYGYDLYTSSVVEVQLAIICICLPFVRSFFRAYFPDLVVTTNNMRNATALGRLTTTDWTAIDDGGDSPTRLVYALDEKGRVVPKDSPTSPTGDMLSRQEEEEIEWARQQVQRSDYIPQQQQRRKASSVSSVEAGEDGHISDSGKRKTSLGAEQDEEWKKVREWVMKRPVKRETVLDP</sequence>
<proteinExistence type="inferred from homology"/>
<dbReference type="OrthoDB" id="4525788at2759"/>
<evidence type="ECO:0000256" key="5">
    <source>
        <dbReference type="ARBA" id="ARBA00038359"/>
    </source>
</evidence>
<evidence type="ECO:0000256" key="4">
    <source>
        <dbReference type="ARBA" id="ARBA00023136"/>
    </source>
</evidence>
<evidence type="ECO:0000256" key="6">
    <source>
        <dbReference type="SAM" id="MobiDB-lite"/>
    </source>
</evidence>
<evidence type="ECO:0000256" key="1">
    <source>
        <dbReference type="ARBA" id="ARBA00004141"/>
    </source>
</evidence>
<feature type="transmembrane region" description="Helical" evidence="7">
    <location>
        <begin position="233"/>
        <end position="257"/>
    </location>
</feature>
<dbReference type="InterPro" id="IPR052337">
    <property type="entry name" value="SAT4-like"/>
</dbReference>
<dbReference type="GO" id="GO:0016020">
    <property type="term" value="C:membrane"/>
    <property type="evidence" value="ECO:0007669"/>
    <property type="project" value="UniProtKB-SubCell"/>
</dbReference>
<dbReference type="RefSeq" id="XP_033662543.1">
    <property type="nucleotide sequence ID" value="XM_033808854.1"/>
</dbReference>
<evidence type="ECO:0000256" key="2">
    <source>
        <dbReference type="ARBA" id="ARBA00022692"/>
    </source>
</evidence>
<evidence type="ECO:0000313" key="10">
    <source>
        <dbReference type="Proteomes" id="UP000799537"/>
    </source>
</evidence>
<dbReference type="PANTHER" id="PTHR33048:SF129">
    <property type="entry name" value="INTEGRAL MEMBRANE PROTEIN-RELATED"/>
    <property type="match status" value="1"/>
</dbReference>
<keyword evidence="2 7" id="KW-0812">Transmembrane</keyword>
<dbReference type="EMBL" id="ML993618">
    <property type="protein sequence ID" value="KAF2161654.1"/>
    <property type="molecule type" value="Genomic_DNA"/>
</dbReference>
<dbReference type="AlphaFoldDB" id="A0A6A6C3H5"/>
<feature type="domain" description="Rhodopsin" evidence="8">
    <location>
        <begin position="49"/>
        <end position="297"/>
    </location>
</feature>
<name>A0A6A6C3H5_ZASCE</name>
<protein>
    <recommendedName>
        <fullName evidence="8">Rhodopsin domain-containing protein</fullName>
    </recommendedName>
</protein>
<dbReference type="PANTHER" id="PTHR33048">
    <property type="entry name" value="PTH11-LIKE INTEGRAL MEMBRANE PROTEIN (AFU_ORTHOLOGUE AFUA_5G11245)"/>
    <property type="match status" value="1"/>
</dbReference>
<reference evidence="9" key="1">
    <citation type="journal article" date="2020" name="Stud. Mycol.">
        <title>101 Dothideomycetes genomes: a test case for predicting lifestyles and emergence of pathogens.</title>
        <authorList>
            <person name="Haridas S."/>
            <person name="Albert R."/>
            <person name="Binder M."/>
            <person name="Bloem J."/>
            <person name="Labutti K."/>
            <person name="Salamov A."/>
            <person name="Andreopoulos B."/>
            <person name="Baker S."/>
            <person name="Barry K."/>
            <person name="Bills G."/>
            <person name="Bluhm B."/>
            <person name="Cannon C."/>
            <person name="Castanera R."/>
            <person name="Culley D."/>
            <person name="Daum C."/>
            <person name="Ezra D."/>
            <person name="Gonzalez J."/>
            <person name="Henrissat B."/>
            <person name="Kuo A."/>
            <person name="Liang C."/>
            <person name="Lipzen A."/>
            <person name="Lutzoni F."/>
            <person name="Magnuson J."/>
            <person name="Mondo S."/>
            <person name="Nolan M."/>
            <person name="Ohm R."/>
            <person name="Pangilinan J."/>
            <person name="Park H.-J."/>
            <person name="Ramirez L."/>
            <person name="Alfaro M."/>
            <person name="Sun H."/>
            <person name="Tritt A."/>
            <person name="Yoshinaga Y."/>
            <person name="Zwiers L.-H."/>
            <person name="Turgeon B."/>
            <person name="Goodwin S."/>
            <person name="Spatafora J."/>
            <person name="Crous P."/>
            <person name="Grigoriev I."/>
        </authorList>
    </citation>
    <scope>NUCLEOTIDE SEQUENCE</scope>
    <source>
        <strain evidence="9">ATCC 36951</strain>
    </source>
</reference>
<feature type="compositionally biased region" description="Basic and acidic residues" evidence="6">
    <location>
        <begin position="401"/>
        <end position="410"/>
    </location>
</feature>